<sequence>MSRCPDALLCESVFDHVLKKAADRIDLSLTFIGTINSTEPQYGVTCKHGPDECAGNMQELCAMEHAPMQQWWEFVQCQNFQGREKIGLPETALQCANVAHIDWDNSGAGACANITSGRDSEGVQLLQDSVRQTQKLGIEKSCTIVINGKQVCIHDSTWKECEGGHTPDDFIRQINEEYDKLNSDDDDSSDEN</sequence>
<dbReference type="GO" id="GO:0016671">
    <property type="term" value="F:oxidoreductase activity, acting on a sulfur group of donors, disulfide as acceptor"/>
    <property type="evidence" value="ECO:0007669"/>
    <property type="project" value="InterPro"/>
</dbReference>
<dbReference type="PANTHER" id="PTHR13234:SF8">
    <property type="entry name" value="GAMMA-INTERFERON-INDUCIBLE LYSOSOMAL THIOL REDUCTASE"/>
    <property type="match status" value="1"/>
</dbReference>
<comment type="similarity">
    <text evidence="2">Belongs to the GILT family.</text>
</comment>
<organism evidence="6 7">
    <name type="scientific">Sparassis crispa</name>
    <dbReference type="NCBI Taxonomy" id="139825"/>
    <lineage>
        <taxon>Eukaryota</taxon>
        <taxon>Fungi</taxon>
        <taxon>Dikarya</taxon>
        <taxon>Basidiomycota</taxon>
        <taxon>Agaricomycotina</taxon>
        <taxon>Agaricomycetes</taxon>
        <taxon>Polyporales</taxon>
        <taxon>Sparassidaceae</taxon>
        <taxon>Sparassis</taxon>
    </lineage>
</organism>
<name>A0A401GBS5_9APHY</name>
<keyword evidence="5" id="KW-0325">Glycoprotein</keyword>
<dbReference type="RefSeq" id="XP_027610541.1">
    <property type="nucleotide sequence ID" value="XM_027754740.1"/>
</dbReference>
<gene>
    <name evidence="6" type="ORF">SCP_0208280</name>
</gene>
<dbReference type="EMBL" id="BFAD01000002">
    <property type="protein sequence ID" value="GBE79628.1"/>
    <property type="molecule type" value="Genomic_DNA"/>
</dbReference>
<evidence type="ECO:0000313" key="7">
    <source>
        <dbReference type="Proteomes" id="UP000287166"/>
    </source>
</evidence>
<dbReference type="GeneID" id="38776545"/>
<keyword evidence="3" id="KW-0964">Secreted</keyword>
<comment type="caution">
    <text evidence="6">The sequence shown here is derived from an EMBL/GenBank/DDBJ whole genome shotgun (WGS) entry which is preliminary data.</text>
</comment>
<evidence type="ECO:0000256" key="4">
    <source>
        <dbReference type="ARBA" id="ARBA00022729"/>
    </source>
</evidence>
<dbReference type="Pfam" id="PF03227">
    <property type="entry name" value="GILT"/>
    <property type="match status" value="1"/>
</dbReference>
<reference evidence="6 7" key="1">
    <citation type="journal article" date="2018" name="Sci. Rep.">
        <title>Genome sequence of the cauliflower mushroom Sparassis crispa (Hanabiratake) and its association with beneficial usage.</title>
        <authorList>
            <person name="Kiyama R."/>
            <person name="Furutani Y."/>
            <person name="Kawaguchi K."/>
            <person name="Nakanishi T."/>
        </authorList>
    </citation>
    <scope>NUCLEOTIDE SEQUENCE [LARGE SCALE GENOMIC DNA]</scope>
</reference>
<comment type="subcellular location">
    <subcellularLocation>
        <location evidence="1">Secreted</location>
    </subcellularLocation>
</comment>
<evidence type="ECO:0000256" key="2">
    <source>
        <dbReference type="ARBA" id="ARBA00005679"/>
    </source>
</evidence>
<evidence type="ECO:0000256" key="5">
    <source>
        <dbReference type="ARBA" id="ARBA00023180"/>
    </source>
</evidence>
<protein>
    <recommendedName>
        <fullName evidence="8">GILT-domain-containing protein</fullName>
    </recommendedName>
</protein>
<dbReference type="OrthoDB" id="958254at2759"/>
<evidence type="ECO:0000256" key="1">
    <source>
        <dbReference type="ARBA" id="ARBA00004613"/>
    </source>
</evidence>
<dbReference type="PANTHER" id="PTHR13234">
    <property type="entry name" value="GAMMA-INTERFERON INDUCIBLE LYSOSOMAL THIOL REDUCTASE GILT"/>
    <property type="match status" value="1"/>
</dbReference>
<accession>A0A401GBS5</accession>
<evidence type="ECO:0008006" key="8">
    <source>
        <dbReference type="Google" id="ProtNLM"/>
    </source>
</evidence>
<evidence type="ECO:0000313" key="6">
    <source>
        <dbReference type="EMBL" id="GBE79628.1"/>
    </source>
</evidence>
<dbReference type="STRING" id="139825.A0A401GBS5"/>
<dbReference type="GO" id="GO:0005576">
    <property type="term" value="C:extracellular region"/>
    <property type="evidence" value="ECO:0007669"/>
    <property type="project" value="UniProtKB-SubCell"/>
</dbReference>
<dbReference type="Proteomes" id="UP000287166">
    <property type="component" value="Unassembled WGS sequence"/>
</dbReference>
<dbReference type="InParanoid" id="A0A401GBS5"/>
<evidence type="ECO:0000256" key="3">
    <source>
        <dbReference type="ARBA" id="ARBA00022525"/>
    </source>
</evidence>
<keyword evidence="7" id="KW-1185">Reference proteome</keyword>
<dbReference type="InterPro" id="IPR004911">
    <property type="entry name" value="Interferon-induced_GILT"/>
</dbReference>
<dbReference type="AlphaFoldDB" id="A0A401GBS5"/>
<proteinExistence type="inferred from homology"/>
<keyword evidence="4" id="KW-0732">Signal</keyword>